<gene>
    <name evidence="5" type="ORF">OW255_09830</name>
</gene>
<dbReference type="InterPro" id="IPR050166">
    <property type="entry name" value="ABC_transporter_ATP-bind"/>
</dbReference>
<dbReference type="InterPro" id="IPR003593">
    <property type="entry name" value="AAA+_ATPase"/>
</dbReference>
<dbReference type="Gene3D" id="3.40.50.300">
    <property type="entry name" value="P-loop containing nucleotide triphosphate hydrolases"/>
    <property type="match status" value="1"/>
</dbReference>
<name>A0ABY7AIX9_9FIRM</name>
<dbReference type="PROSITE" id="PS00211">
    <property type="entry name" value="ABC_TRANSPORTER_1"/>
    <property type="match status" value="1"/>
</dbReference>
<dbReference type="PANTHER" id="PTHR42788:SF13">
    <property type="entry name" value="ALIPHATIC SULFONATES IMPORT ATP-BINDING PROTEIN SSUB"/>
    <property type="match status" value="1"/>
</dbReference>
<proteinExistence type="predicted"/>
<evidence type="ECO:0000256" key="1">
    <source>
        <dbReference type="ARBA" id="ARBA00022448"/>
    </source>
</evidence>
<dbReference type="SUPFAM" id="SSF52540">
    <property type="entry name" value="P-loop containing nucleoside triphosphate hydrolases"/>
    <property type="match status" value="1"/>
</dbReference>
<evidence type="ECO:0000256" key="3">
    <source>
        <dbReference type="ARBA" id="ARBA00022840"/>
    </source>
</evidence>
<keyword evidence="3 5" id="KW-0067">ATP-binding</keyword>
<reference evidence="5" key="1">
    <citation type="submission" date="2022-11" db="EMBL/GenBank/DDBJ databases">
        <title>Lacrimispora xylanolytica sy1, complete genome.</title>
        <authorList>
            <person name="Choi S."/>
        </authorList>
    </citation>
    <scope>NUCLEOTIDE SEQUENCE</scope>
    <source>
        <strain evidence="5">Sy1</strain>
    </source>
</reference>
<dbReference type="EMBL" id="CP113524">
    <property type="protein sequence ID" value="WAJ25784.1"/>
    <property type="molecule type" value="Genomic_DNA"/>
</dbReference>
<dbReference type="Proteomes" id="UP001163115">
    <property type="component" value="Chromosome"/>
</dbReference>
<keyword evidence="6" id="KW-1185">Reference proteome</keyword>
<feature type="domain" description="ABC transporter" evidence="4">
    <location>
        <begin position="24"/>
        <end position="259"/>
    </location>
</feature>
<dbReference type="SMART" id="SM00382">
    <property type="entry name" value="AAA"/>
    <property type="match status" value="1"/>
</dbReference>
<dbReference type="InterPro" id="IPR017871">
    <property type="entry name" value="ABC_transporter-like_CS"/>
</dbReference>
<organism evidence="5 6">
    <name type="scientific">Lacrimispora xylanolytica</name>
    <dbReference type="NCBI Taxonomy" id="29375"/>
    <lineage>
        <taxon>Bacteria</taxon>
        <taxon>Bacillati</taxon>
        <taxon>Bacillota</taxon>
        <taxon>Clostridia</taxon>
        <taxon>Lachnospirales</taxon>
        <taxon>Lachnospiraceae</taxon>
        <taxon>Lacrimispora</taxon>
    </lineage>
</organism>
<protein>
    <submittedName>
        <fullName evidence="5">ABC transporter ATP-binding protein</fullName>
    </submittedName>
</protein>
<evidence type="ECO:0000256" key="2">
    <source>
        <dbReference type="ARBA" id="ARBA00022741"/>
    </source>
</evidence>
<accession>A0ABY7AIX9</accession>
<evidence type="ECO:0000259" key="4">
    <source>
        <dbReference type="PROSITE" id="PS50893"/>
    </source>
</evidence>
<sequence length="275" mass="31376">MVNVENIEEEFKERDPALPRETEIKIENLSVKFPDKDGGEPIVALSNVNLEIKQGEFISLLGPSGCGKTTLLRTIADLQEKTSGTISVRGLSPREIRLQKKYGIVFQSPVLYEWRTVRRNVCMPMELLGMPKKDRTKRVTKMLELVGLMEFGQKYPHELSGGMQQRVNIARALAIRPEILLMDEPFSALDEFTKEKLHEDLLRIWQKTNKTILFVTHNIQEAVYLSDRVVVLSPHPGRVSAIVDIDLPRPRPIEMKETQEFNALVSKVRNSFEGV</sequence>
<dbReference type="PROSITE" id="PS50893">
    <property type="entry name" value="ABC_TRANSPORTER_2"/>
    <property type="match status" value="1"/>
</dbReference>
<dbReference type="InterPro" id="IPR003439">
    <property type="entry name" value="ABC_transporter-like_ATP-bd"/>
</dbReference>
<evidence type="ECO:0000313" key="6">
    <source>
        <dbReference type="Proteomes" id="UP001163115"/>
    </source>
</evidence>
<keyword evidence="2" id="KW-0547">Nucleotide-binding</keyword>
<dbReference type="GO" id="GO:0005524">
    <property type="term" value="F:ATP binding"/>
    <property type="evidence" value="ECO:0007669"/>
    <property type="project" value="UniProtKB-KW"/>
</dbReference>
<evidence type="ECO:0000313" key="5">
    <source>
        <dbReference type="EMBL" id="WAJ25784.1"/>
    </source>
</evidence>
<dbReference type="RefSeq" id="WP_024836091.1">
    <property type="nucleotide sequence ID" value="NZ_CP113524.1"/>
</dbReference>
<dbReference type="PANTHER" id="PTHR42788">
    <property type="entry name" value="TAURINE IMPORT ATP-BINDING PROTEIN-RELATED"/>
    <property type="match status" value="1"/>
</dbReference>
<dbReference type="Pfam" id="PF00005">
    <property type="entry name" value="ABC_tran"/>
    <property type="match status" value="1"/>
</dbReference>
<dbReference type="InterPro" id="IPR027417">
    <property type="entry name" value="P-loop_NTPase"/>
</dbReference>
<dbReference type="CDD" id="cd03293">
    <property type="entry name" value="ABC_NrtD_SsuB_transporters"/>
    <property type="match status" value="1"/>
</dbReference>
<keyword evidence="1" id="KW-0813">Transport</keyword>